<evidence type="ECO:0000313" key="4">
    <source>
        <dbReference type="Proteomes" id="UP000053611"/>
    </source>
</evidence>
<feature type="compositionally biased region" description="Basic residues" evidence="1">
    <location>
        <begin position="502"/>
        <end position="521"/>
    </location>
</feature>
<sequence>MWRRWRSFGACTSQHVNNDILASLSFSLSLFYLLATMTRPLNGHRGTESASSSRPPANQDVDYLSARPLLPHSSSDGRIDLVHDRSRTANHINRRSGGFYALANGFSHDSDIEYRATWAGSDHTWQQGGLASQSQQRDHQDHGRVDTRANRLRDAQLQSLAPPAPRSRIHIHTRHRTPADAPLTDEAAFRTNVSASVTQAPSAKPLPLPFSHGMMFTVDALLDDSEEVLEETAFASTARISARHQYQLPAFGSFGDFQIQNHHLFTFPDSNVTPKGSPTDSCTPTPTATTFAESHRRNLNDELRKLHPAAQRHAAQAVVNANALTKEMLSGTEELLDLLSKLRKEPSSPRVTTSLQQTSPSVSTYIPPVQRPSSVHSVTATGVSRSASVRTIRNMIQQMPSSRRATMLSTITIPHSDDSDDGDATTDGTTTGTDGSHTTGTDSSPSSPEQRPKVRYSEERALGSLLELIEQRGTTQPQIDALRRLMPLPPAGSRQSTGPRRSFPHRAHTKVRRTHKKRRSKRDKDREQGLPRLPSASGSESDGLGWDMWEDVGKDDLNDFVNEIMDVAQWYNLHEEVV</sequence>
<reference evidence="3 4" key="1">
    <citation type="submission" date="2015-03" db="EMBL/GenBank/DDBJ databases">
        <title>Genomics and transcriptomics of the oil-accumulating basidiomycete yeast T. oleaginosus allow insights into substrate utilization and the diverse evolutionary trajectories of mating systems in fungi.</title>
        <authorList>
            <consortium name="DOE Joint Genome Institute"/>
            <person name="Kourist R."/>
            <person name="Kracht O."/>
            <person name="Bracharz F."/>
            <person name="Lipzen A."/>
            <person name="Nolan M."/>
            <person name="Ohm R."/>
            <person name="Grigoriev I."/>
            <person name="Sun S."/>
            <person name="Heitman J."/>
            <person name="Bruck T."/>
            <person name="Nowrousian M."/>
        </authorList>
    </citation>
    <scope>NUCLEOTIDE SEQUENCE [LARGE SCALE GENOMIC DNA]</scope>
    <source>
        <strain evidence="3 4">IBC0246</strain>
    </source>
</reference>
<gene>
    <name evidence="3" type="ORF">CC85DRAFT_185377</name>
</gene>
<feature type="compositionally biased region" description="Polar residues" evidence="1">
    <location>
        <begin position="349"/>
        <end position="364"/>
    </location>
</feature>
<dbReference type="AlphaFoldDB" id="A0A0J0XEX6"/>
<protein>
    <submittedName>
        <fullName evidence="3">Uncharacterized protein</fullName>
    </submittedName>
</protein>
<feature type="compositionally biased region" description="Basic and acidic residues" evidence="1">
    <location>
        <begin position="136"/>
        <end position="145"/>
    </location>
</feature>
<name>A0A0J0XEX6_9TREE</name>
<feature type="compositionally biased region" description="Low complexity" evidence="1">
    <location>
        <begin position="425"/>
        <end position="447"/>
    </location>
</feature>
<feature type="transmembrane region" description="Helical" evidence="2">
    <location>
        <begin position="20"/>
        <end position="37"/>
    </location>
</feature>
<feature type="region of interest" description="Disordered" evidence="1">
    <location>
        <begin position="270"/>
        <end position="289"/>
    </location>
</feature>
<proteinExistence type="predicted"/>
<evidence type="ECO:0000256" key="2">
    <source>
        <dbReference type="SAM" id="Phobius"/>
    </source>
</evidence>
<keyword evidence="2" id="KW-0812">Transmembrane</keyword>
<feature type="compositionally biased region" description="Polar residues" evidence="1">
    <location>
        <begin position="371"/>
        <end position="386"/>
    </location>
</feature>
<keyword evidence="4" id="KW-1185">Reference proteome</keyword>
<feature type="region of interest" description="Disordered" evidence="1">
    <location>
        <begin position="124"/>
        <end position="145"/>
    </location>
</feature>
<feature type="compositionally biased region" description="Low complexity" evidence="1">
    <location>
        <begin position="278"/>
        <end position="289"/>
    </location>
</feature>
<keyword evidence="2" id="KW-0472">Membrane</keyword>
<dbReference type="GeneID" id="28980397"/>
<feature type="region of interest" description="Disordered" evidence="1">
    <location>
        <begin position="344"/>
        <end position="386"/>
    </location>
</feature>
<evidence type="ECO:0000313" key="3">
    <source>
        <dbReference type="EMBL" id="KLT39603.1"/>
    </source>
</evidence>
<keyword evidence="2" id="KW-1133">Transmembrane helix</keyword>
<accession>A0A0J0XEX6</accession>
<feature type="compositionally biased region" description="Polar residues" evidence="1">
    <location>
        <begin position="124"/>
        <end position="135"/>
    </location>
</feature>
<dbReference type="Proteomes" id="UP000053611">
    <property type="component" value="Unassembled WGS sequence"/>
</dbReference>
<evidence type="ECO:0000256" key="1">
    <source>
        <dbReference type="SAM" id="MobiDB-lite"/>
    </source>
</evidence>
<dbReference type="EMBL" id="KQ087254">
    <property type="protein sequence ID" value="KLT39603.1"/>
    <property type="molecule type" value="Genomic_DNA"/>
</dbReference>
<organism evidence="3 4">
    <name type="scientific">Cutaneotrichosporon oleaginosum</name>
    <dbReference type="NCBI Taxonomy" id="879819"/>
    <lineage>
        <taxon>Eukaryota</taxon>
        <taxon>Fungi</taxon>
        <taxon>Dikarya</taxon>
        <taxon>Basidiomycota</taxon>
        <taxon>Agaricomycotina</taxon>
        <taxon>Tremellomycetes</taxon>
        <taxon>Trichosporonales</taxon>
        <taxon>Trichosporonaceae</taxon>
        <taxon>Cutaneotrichosporon</taxon>
    </lineage>
</organism>
<dbReference type="RefSeq" id="XP_018276094.1">
    <property type="nucleotide sequence ID" value="XM_018419794.1"/>
</dbReference>
<feature type="region of interest" description="Disordered" evidence="1">
    <location>
        <begin position="487"/>
        <end position="547"/>
    </location>
</feature>
<feature type="region of interest" description="Disordered" evidence="1">
    <location>
        <begin position="412"/>
        <end position="455"/>
    </location>
</feature>